<dbReference type="InterPro" id="IPR036919">
    <property type="entry name" value="Ribo_uL30_ferredoxin-like_sf"/>
</dbReference>
<evidence type="ECO:0000256" key="5">
    <source>
        <dbReference type="HAMAP-Rule" id="MF_01371"/>
    </source>
</evidence>
<gene>
    <name evidence="5 8" type="primary">rpmD</name>
    <name evidence="8" type="ORF">LYSBPC_30730</name>
</gene>
<evidence type="ECO:0000313" key="9">
    <source>
        <dbReference type="Proteomes" id="UP001065593"/>
    </source>
</evidence>
<comment type="subunit">
    <text evidence="2 5">Part of the 50S ribosomal subunit.</text>
</comment>
<evidence type="ECO:0000259" key="7">
    <source>
        <dbReference type="Pfam" id="PF00327"/>
    </source>
</evidence>
<comment type="similarity">
    <text evidence="1 5 6">Belongs to the universal ribosomal protein uL30 family.</text>
</comment>
<accession>A0ABQ5NPB4</accession>
<evidence type="ECO:0000256" key="6">
    <source>
        <dbReference type="RuleBase" id="RU003734"/>
    </source>
</evidence>
<name>A0ABQ5NPB4_9BACI</name>
<comment type="caution">
    <text evidence="8">The sequence shown here is derived from an EMBL/GenBank/DDBJ whole genome shotgun (WGS) entry which is preliminary data.</text>
</comment>
<evidence type="ECO:0000256" key="1">
    <source>
        <dbReference type="ARBA" id="ARBA00007594"/>
    </source>
</evidence>
<dbReference type="PANTHER" id="PTHR15892:SF2">
    <property type="entry name" value="LARGE RIBOSOMAL SUBUNIT PROTEIN UL30M"/>
    <property type="match status" value="1"/>
</dbReference>
<feature type="domain" description="Large ribosomal subunit protein uL30-like ferredoxin-like fold" evidence="7">
    <location>
        <begin position="6"/>
        <end position="55"/>
    </location>
</feature>
<dbReference type="InterPro" id="IPR018038">
    <property type="entry name" value="Ribosomal_uL30_CS"/>
</dbReference>
<keyword evidence="3 5" id="KW-0689">Ribosomal protein</keyword>
<keyword evidence="9" id="KW-1185">Reference proteome</keyword>
<dbReference type="InterPro" id="IPR005996">
    <property type="entry name" value="Ribosomal_uL30_bac-type"/>
</dbReference>
<organism evidence="8 9">
    <name type="scientific">Lysinibacillus piscis</name>
    <dbReference type="NCBI Taxonomy" id="2518931"/>
    <lineage>
        <taxon>Bacteria</taxon>
        <taxon>Bacillati</taxon>
        <taxon>Bacillota</taxon>
        <taxon>Bacilli</taxon>
        <taxon>Bacillales</taxon>
        <taxon>Bacillaceae</taxon>
        <taxon>Lysinibacillus</taxon>
    </lineage>
</organism>
<dbReference type="Proteomes" id="UP001065593">
    <property type="component" value="Unassembled WGS sequence"/>
</dbReference>
<dbReference type="Gene3D" id="3.30.1390.20">
    <property type="entry name" value="Ribosomal protein L30, ferredoxin-like fold domain"/>
    <property type="match status" value="1"/>
</dbReference>
<dbReference type="GO" id="GO:0005840">
    <property type="term" value="C:ribosome"/>
    <property type="evidence" value="ECO:0007669"/>
    <property type="project" value="UniProtKB-KW"/>
</dbReference>
<dbReference type="SUPFAM" id="SSF55129">
    <property type="entry name" value="Ribosomal protein L30p/L7e"/>
    <property type="match status" value="1"/>
</dbReference>
<dbReference type="PIRSF" id="PIRSF002211">
    <property type="entry name" value="Ribosomal_L30_bac-type"/>
    <property type="match status" value="1"/>
</dbReference>
<dbReference type="PROSITE" id="PS00634">
    <property type="entry name" value="RIBOSOMAL_L30"/>
    <property type="match status" value="1"/>
</dbReference>
<dbReference type="EMBL" id="BRZA01000005">
    <property type="protein sequence ID" value="GLC89946.1"/>
    <property type="molecule type" value="Genomic_DNA"/>
</dbReference>
<evidence type="ECO:0000256" key="2">
    <source>
        <dbReference type="ARBA" id="ARBA00011838"/>
    </source>
</evidence>
<sequence length="60" mass="6535">MANKLEITLTKSVIGAKPGQRKTVEALGLRKLHQTVEQADNAAIRGMLNKVAHLVTVKEN</sequence>
<dbReference type="PANTHER" id="PTHR15892">
    <property type="entry name" value="MITOCHONDRIAL RIBOSOMAL PROTEIN L30"/>
    <property type="match status" value="1"/>
</dbReference>
<keyword evidence="4 5" id="KW-0687">Ribonucleoprotein</keyword>
<evidence type="ECO:0000256" key="3">
    <source>
        <dbReference type="ARBA" id="ARBA00022980"/>
    </source>
</evidence>
<proteinExistence type="inferred from homology"/>
<reference evidence="8" key="1">
    <citation type="submission" date="2022-08" db="EMBL/GenBank/DDBJ databases">
        <title>Draft genome sequence of Lysinibacillus sp. strain KH24.</title>
        <authorList>
            <person name="Kanbe H."/>
            <person name="Itoh H."/>
        </authorList>
    </citation>
    <scope>NUCLEOTIDE SEQUENCE</scope>
    <source>
        <strain evidence="8">KH24</strain>
    </source>
</reference>
<dbReference type="NCBIfam" id="TIGR01308">
    <property type="entry name" value="rpmD_bact"/>
    <property type="match status" value="1"/>
</dbReference>
<dbReference type="RefSeq" id="WP_264989870.1">
    <property type="nucleotide sequence ID" value="NZ_BRZA01000005.1"/>
</dbReference>
<evidence type="ECO:0000313" key="8">
    <source>
        <dbReference type="EMBL" id="GLC89946.1"/>
    </source>
</evidence>
<evidence type="ECO:0000256" key="4">
    <source>
        <dbReference type="ARBA" id="ARBA00023274"/>
    </source>
</evidence>
<dbReference type="HAMAP" id="MF_01371_B">
    <property type="entry name" value="Ribosomal_uL30_B"/>
    <property type="match status" value="1"/>
</dbReference>
<protein>
    <recommendedName>
        <fullName evidence="5">Large ribosomal subunit protein uL30</fullName>
    </recommendedName>
</protein>
<dbReference type="CDD" id="cd01658">
    <property type="entry name" value="Ribosomal_L30"/>
    <property type="match status" value="1"/>
</dbReference>
<dbReference type="InterPro" id="IPR016082">
    <property type="entry name" value="Ribosomal_uL30_ferredoxin-like"/>
</dbReference>
<dbReference type="Pfam" id="PF00327">
    <property type="entry name" value="Ribosomal_L30"/>
    <property type="match status" value="1"/>
</dbReference>